<sequence>MAPIVMVSRLSSLRPSSPPLRPRPPPDPPPSLPYPVPIEALSPQPCSSSLAQALTPHEPPDLPPCLFSPVLFEALSRTEPPDPPDASFRLVVHLHFDTPFTLSQAYIQNLETRFPNLASGGVVSFVFFGATRSGSKGLYPNLVVRVCGIITVLRPFIPSPQALTHILTLKPPSRMATKKSGGGGLPVSASDTSFAYGLLSPVLYRYLFGCVDDTSFAYGLHYPVIYRSLFGCFDLPTSGPCKVLHAHISSLFTTYSATVEWFRQLSVWVMLELRFMILAGDIPMGLVSFGSTFVTFSSIYIALARASAVEEKFIVIFIPMNMDVAVCVVLRVTLDAVFKEAYDVVVALAISACEDDPSRAHAADYIIAISDTLLAGDSTVGDSKLPDWYAVLHQALKLVSEAWSVLSDPPRKSIYDRELQLSRLGQPQSHSEQFQCRQESKAETSENPKARSFWTACPYCYALFEYPEGYEECVLRCQQCGRAFEAVKTETMFPVDAKTSGSGWSPVSHLFRCPVQSPPDHQANVKAPAPRNYHDVDGDGDELFITISDDDEEERDHAKKNKKGR</sequence>
<dbReference type="PANTHER" id="PTHR45496:SF28">
    <property type="entry name" value="J DOMAIN-CONTAINING PROTEIN"/>
    <property type="match status" value="1"/>
</dbReference>
<keyword evidence="3" id="KW-1185">Reference proteome</keyword>
<accession>A0ABQ7Y1M3</accession>
<dbReference type="Proteomes" id="UP000824890">
    <property type="component" value="Unassembled WGS sequence"/>
</dbReference>
<reference evidence="2 3" key="1">
    <citation type="submission" date="2021-05" db="EMBL/GenBank/DDBJ databases">
        <title>Genome Assembly of Synthetic Allotetraploid Brassica napus Reveals Homoeologous Exchanges between Subgenomes.</title>
        <authorList>
            <person name="Davis J.T."/>
        </authorList>
    </citation>
    <scope>NUCLEOTIDE SEQUENCE [LARGE SCALE GENOMIC DNA]</scope>
    <source>
        <strain evidence="3">cv. Da-Ae</strain>
        <tissue evidence="2">Seedling</tissue>
    </source>
</reference>
<dbReference type="PANTHER" id="PTHR45496">
    <property type="entry name" value="CHAPERONE DNAJ-DOMAIN SUPERFAMILY PROTEIN"/>
    <property type="match status" value="1"/>
</dbReference>
<organism evidence="2 3">
    <name type="scientific">Brassica napus</name>
    <name type="common">Rape</name>
    <dbReference type="NCBI Taxonomy" id="3708"/>
    <lineage>
        <taxon>Eukaryota</taxon>
        <taxon>Viridiplantae</taxon>
        <taxon>Streptophyta</taxon>
        <taxon>Embryophyta</taxon>
        <taxon>Tracheophyta</taxon>
        <taxon>Spermatophyta</taxon>
        <taxon>Magnoliopsida</taxon>
        <taxon>eudicotyledons</taxon>
        <taxon>Gunneridae</taxon>
        <taxon>Pentapetalae</taxon>
        <taxon>rosids</taxon>
        <taxon>malvids</taxon>
        <taxon>Brassicales</taxon>
        <taxon>Brassicaceae</taxon>
        <taxon>Brassiceae</taxon>
        <taxon>Brassica</taxon>
    </lineage>
</organism>
<protein>
    <recommendedName>
        <fullName evidence="4">J domain-containing protein</fullName>
    </recommendedName>
</protein>
<feature type="region of interest" description="Disordered" evidence="1">
    <location>
        <begin position="11"/>
        <end position="38"/>
    </location>
</feature>
<proteinExistence type="predicted"/>
<dbReference type="EMBL" id="JAGKQM010000019">
    <property type="protein sequence ID" value="KAH0861146.1"/>
    <property type="molecule type" value="Genomic_DNA"/>
</dbReference>
<evidence type="ECO:0000313" key="2">
    <source>
        <dbReference type="EMBL" id="KAH0861146.1"/>
    </source>
</evidence>
<feature type="region of interest" description="Disordered" evidence="1">
    <location>
        <begin position="518"/>
        <end position="565"/>
    </location>
</feature>
<evidence type="ECO:0000256" key="1">
    <source>
        <dbReference type="SAM" id="MobiDB-lite"/>
    </source>
</evidence>
<evidence type="ECO:0000313" key="3">
    <source>
        <dbReference type="Proteomes" id="UP000824890"/>
    </source>
</evidence>
<feature type="compositionally biased region" description="Acidic residues" evidence="1">
    <location>
        <begin position="538"/>
        <end position="554"/>
    </location>
</feature>
<dbReference type="InterPro" id="IPR053052">
    <property type="entry name" value="Imprinting_Balance_Reg"/>
</dbReference>
<evidence type="ECO:0008006" key="4">
    <source>
        <dbReference type="Google" id="ProtNLM"/>
    </source>
</evidence>
<feature type="compositionally biased region" description="Pro residues" evidence="1">
    <location>
        <begin position="16"/>
        <end position="36"/>
    </location>
</feature>
<comment type="caution">
    <text evidence="2">The sequence shown here is derived from an EMBL/GenBank/DDBJ whole genome shotgun (WGS) entry which is preliminary data.</text>
</comment>
<name>A0ABQ7Y1M3_BRANA</name>
<gene>
    <name evidence="2" type="ORF">HID58_089407</name>
</gene>